<evidence type="ECO:0000313" key="2">
    <source>
        <dbReference type="Proteomes" id="UP000248148"/>
    </source>
</evidence>
<evidence type="ECO:0000313" key="1">
    <source>
        <dbReference type="EMBL" id="PYF03907.1"/>
    </source>
</evidence>
<dbReference type="AlphaFoldDB" id="A0A318TJ33"/>
<keyword evidence="2" id="KW-1185">Reference proteome</keyword>
<dbReference type="Proteomes" id="UP000248148">
    <property type="component" value="Unassembled WGS sequence"/>
</dbReference>
<organism evidence="1 2">
    <name type="scientific">Rhodopseudomonas faecalis</name>
    <dbReference type="NCBI Taxonomy" id="99655"/>
    <lineage>
        <taxon>Bacteria</taxon>
        <taxon>Pseudomonadati</taxon>
        <taxon>Pseudomonadota</taxon>
        <taxon>Alphaproteobacteria</taxon>
        <taxon>Hyphomicrobiales</taxon>
        <taxon>Nitrobacteraceae</taxon>
        <taxon>Rhodopseudomonas</taxon>
    </lineage>
</organism>
<sequence>MWLKAGHSRAELRPVESISGFSQHDNSAGLRETNHFAHQRCWIVQMERQGLTRNEIKAIRGEPSVCCICFD</sequence>
<name>A0A318TJ33_9BRAD</name>
<protein>
    <submittedName>
        <fullName evidence="1">Uncharacterized protein</fullName>
    </submittedName>
</protein>
<dbReference type="EMBL" id="QJTI01000005">
    <property type="protein sequence ID" value="PYF03907.1"/>
    <property type="molecule type" value="Genomic_DNA"/>
</dbReference>
<gene>
    <name evidence="1" type="ORF">BJ122_105165</name>
</gene>
<proteinExistence type="predicted"/>
<comment type="caution">
    <text evidence="1">The sequence shown here is derived from an EMBL/GenBank/DDBJ whole genome shotgun (WGS) entry which is preliminary data.</text>
</comment>
<reference evidence="1 2" key="1">
    <citation type="submission" date="2018-06" db="EMBL/GenBank/DDBJ databases">
        <title>Genomic Encyclopedia of Archaeal and Bacterial Type Strains, Phase II (KMG-II): from individual species to whole genera.</title>
        <authorList>
            <person name="Goeker M."/>
        </authorList>
    </citation>
    <scope>NUCLEOTIDE SEQUENCE [LARGE SCALE GENOMIC DNA]</scope>
    <source>
        <strain evidence="1 2">JCM 11668</strain>
    </source>
</reference>
<accession>A0A318TJ33</accession>